<feature type="compositionally biased region" description="Acidic residues" evidence="1">
    <location>
        <begin position="414"/>
        <end position="445"/>
    </location>
</feature>
<feature type="compositionally biased region" description="Polar residues" evidence="1">
    <location>
        <begin position="202"/>
        <end position="227"/>
    </location>
</feature>
<reference evidence="3" key="1">
    <citation type="journal article" date="2023" name="Mol. Phylogenet. Evol.">
        <title>Genome-scale phylogeny and comparative genomics of the fungal order Sordariales.</title>
        <authorList>
            <person name="Hensen N."/>
            <person name="Bonometti L."/>
            <person name="Westerberg I."/>
            <person name="Brannstrom I.O."/>
            <person name="Guillou S."/>
            <person name="Cros-Aarteil S."/>
            <person name="Calhoun S."/>
            <person name="Haridas S."/>
            <person name="Kuo A."/>
            <person name="Mondo S."/>
            <person name="Pangilinan J."/>
            <person name="Riley R."/>
            <person name="LaButti K."/>
            <person name="Andreopoulos B."/>
            <person name="Lipzen A."/>
            <person name="Chen C."/>
            <person name="Yan M."/>
            <person name="Daum C."/>
            <person name="Ng V."/>
            <person name="Clum A."/>
            <person name="Steindorff A."/>
            <person name="Ohm R.A."/>
            <person name="Martin F."/>
            <person name="Silar P."/>
            <person name="Natvig D.O."/>
            <person name="Lalanne C."/>
            <person name="Gautier V."/>
            <person name="Ament-Velasquez S.L."/>
            <person name="Kruys A."/>
            <person name="Hutchinson M.I."/>
            <person name="Powell A.J."/>
            <person name="Barry K."/>
            <person name="Miller A.N."/>
            <person name="Grigoriev I.V."/>
            <person name="Debuchy R."/>
            <person name="Gladieux P."/>
            <person name="Hiltunen Thoren M."/>
            <person name="Johannesson H."/>
        </authorList>
    </citation>
    <scope>NUCLEOTIDE SEQUENCE [LARGE SCALE GENOMIC DNA]</scope>
    <source>
        <strain evidence="3">CBS 340.73</strain>
    </source>
</reference>
<feature type="region of interest" description="Disordered" evidence="1">
    <location>
        <begin position="295"/>
        <end position="333"/>
    </location>
</feature>
<dbReference type="EMBL" id="MU853761">
    <property type="protein sequence ID" value="KAK3944123.1"/>
    <property type="molecule type" value="Genomic_DNA"/>
</dbReference>
<comment type="caution">
    <text evidence="2">The sequence shown here is derived from an EMBL/GenBank/DDBJ whole genome shotgun (WGS) entry which is preliminary data.</text>
</comment>
<organism evidence="2 3">
    <name type="scientific">Diplogelasinospora grovesii</name>
    <dbReference type="NCBI Taxonomy" id="303347"/>
    <lineage>
        <taxon>Eukaryota</taxon>
        <taxon>Fungi</taxon>
        <taxon>Dikarya</taxon>
        <taxon>Ascomycota</taxon>
        <taxon>Pezizomycotina</taxon>
        <taxon>Sordariomycetes</taxon>
        <taxon>Sordariomycetidae</taxon>
        <taxon>Sordariales</taxon>
        <taxon>Diplogelasinosporaceae</taxon>
        <taxon>Diplogelasinospora</taxon>
    </lineage>
</organism>
<feature type="region of interest" description="Disordered" evidence="1">
    <location>
        <begin position="30"/>
        <end position="54"/>
    </location>
</feature>
<dbReference type="Proteomes" id="UP001303473">
    <property type="component" value="Unassembled WGS sequence"/>
</dbReference>
<feature type="compositionally biased region" description="Polar residues" evidence="1">
    <location>
        <begin position="521"/>
        <end position="549"/>
    </location>
</feature>
<feature type="compositionally biased region" description="Low complexity" evidence="1">
    <location>
        <begin position="250"/>
        <end position="260"/>
    </location>
</feature>
<dbReference type="AlphaFoldDB" id="A0AAN6NHC5"/>
<feature type="compositionally biased region" description="Polar residues" evidence="1">
    <location>
        <begin position="295"/>
        <end position="304"/>
    </location>
</feature>
<feature type="compositionally biased region" description="Low complexity" evidence="1">
    <location>
        <begin position="317"/>
        <end position="326"/>
    </location>
</feature>
<feature type="compositionally biased region" description="Basic and acidic residues" evidence="1">
    <location>
        <begin position="666"/>
        <end position="676"/>
    </location>
</feature>
<sequence length="692" mass="75018">MEGTLSVPPDRGTIIGRALWKTRYVVVGGAQREQPPQTASNKGLQASRGSTPKGLLKAPPDAIYLSIYKSKASTAYLFEDYEPIQQHAIGTITECQVQMIAHRKQGPILPTLVINIVPDPATDKLRKRRSSRTAGLTATKETSPTTLWFRSADEQYTLQEWAHFIQRLISPNMPDRSPISPMTPASPTFINPFASRGREPSDMQQRPSSGNPSSRATTQRKNSNQAYASRDRPLTYSESPSLHSKRSDLSSHASSMHPSHMGFQNYTTMHPTDLPSPAVTIGEYQGEFIEGWTSAQGRSSTLSSPVRGRDSIGSQIPPSVQSGMPSSSPPGPRETILDRAFQMRCIPGSDREVPGEEKLSSLARFDALMREVDERRKKREMEEGRARGTAAGMTGAAAAAAAAAELGGLKSAWDMDDDSDSDDEQGLDDVEEDSDEYAGELDGDPEDRFRAQIPPTAQRALEFIASRHESAGHHPPPSRSQGARSPLSYNHEALMALSNSGSSHLRPQTGYSNSRRRPANPQRTHSQPSLAGIISSSTSTAYAQPSNMSPADVHASFSSKPSAGGSVAGPTAAAVSGPPRGHEKRLSTSSIKRLSITEFTKRLSSSTSSLLLVQTNNSGSSSRGSNSDMDGQQQQLQQQPYHHLHPRAAPPPPHQRQQPQQQATNEGDRDSWEKRCGWRGSVGVFGSEGGFL</sequence>
<evidence type="ECO:0000313" key="3">
    <source>
        <dbReference type="Proteomes" id="UP001303473"/>
    </source>
</evidence>
<evidence type="ECO:0000313" key="2">
    <source>
        <dbReference type="EMBL" id="KAK3944123.1"/>
    </source>
</evidence>
<feature type="compositionally biased region" description="Polar residues" evidence="1">
    <location>
        <begin position="497"/>
        <end position="513"/>
    </location>
</feature>
<protein>
    <submittedName>
        <fullName evidence="2">Uncharacterized protein</fullName>
    </submittedName>
</protein>
<feature type="region of interest" description="Disordered" evidence="1">
    <location>
        <begin position="374"/>
        <end position="393"/>
    </location>
</feature>
<feature type="region of interest" description="Disordered" evidence="1">
    <location>
        <begin position="175"/>
        <end position="269"/>
    </location>
</feature>
<feature type="compositionally biased region" description="Basic and acidic residues" evidence="1">
    <location>
        <begin position="374"/>
        <end position="386"/>
    </location>
</feature>
<feature type="compositionally biased region" description="Low complexity" evidence="1">
    <location>
        <begin position="614"/>
        <end position="639"/>
    </location>
</feature>
<evidence type="ECO:0000256" key="1">
    <source>
        <dbReference type="SAM" id="MobiDB-lite"/>
    </source>
</evidence>
<feature type="compositionally biased region" description="Polar residues" evidence="1">
    <location>
        <begin position="34"/>
        <end position="50"/>
    </location>
</feature>
<feature type="region of interest" description="Disordered" evidence="1">
    <location>
        <begin position="614"/>
        <end position="692"/>
    </location>
</feature>
<accession>A0AAN6NHC5</accession>
<gene>
    <name evidence="2" type="ORF">QBC46DRAFT_252839</name>
</gene>
<keyword evidence="3" id="KW-1185">Reference proteome</keyword>
<proteinExistence type="predicted"/>
<name>A0AAN6NHC5_9PEZI</name>
<feature type="region of interest" description="Disordered" evidence="1">
    <location>
        <begin position="411"/>
        <end position="589"/>
    </location>
</feature>